<name>A0ABX3Y8U7_9ACTN</name>
<dbReference type="EMBL" id="MRYD01000317">
    <property type="protein sequence ID" value="OSZ56275.1"/>
    <property type="molecule type" value="Genomic_DNA"/>
</dbReference>
<dbReference type="Proteomes" id="UP000194266">
    <property type="component" value="Unassembled WGS sequence"/>
</dbReference>
<protein>
    <submittedName>
        <fullName evidence="1">Uncharacterized protein</fullName>
    </submittedName>
</protein>
<accession>A0ABX3Y8U7</accession>
<dbReference type="RefSeq" id="WP_086172994.1">
    <property type="nucleotide sequence ID" value="NZ_MRYD01000317.1"/>
</dbReference>
<organism evidence="1 2">
    <name type="scientific">Streptomyces pharetrae CZA14</name>
    <dbReference type="NCBI Taxonomy" id="1144883"/>
    <lineage>
        <taxon>Bacteria</taxon>
        <taxon>Bacillati</taxon>
        <taxon>Actinomycetota</taxon>
        <taxon>Actinomycetes</taxon>
        <taxon>Kitasatosporales</taxon>
        <taxon>Streptomycetaceae</taxon>
        <taxon>Streptomyces</taxon>
    </lineage>
</organism>
<proteinExistence type="predicted"/>
<sequence length="74" mass="8275">MPDERWAPAELPGLWVVAHYHHGHGWLQPPYARFRCPYGCHFEARGAAHVAAFVADIHHTHARRCPGPDDGSPS</sequence>
<reference evidence="1 2" key="1">
    <citation type="submission" date="2016-12" db="EMBL/GenBank/DDBJ databases">
        <title>Genome Mining:The Detection of Biosynthetic Gene Clusters to Aid in the Expression of Curamycin A produced by Streptomyces sp. strain CZA14.</title>
        <authorList>
            <person name="Durrell K.A."/>
            <person name="Kirby B.M."/>
            <person name="Khan W."/>
            <person name="Mthethwa T."/>
            <person name="Le Roes-Hill M."/>
        </authorList>
    </citation>
    <scope>NUCLEOTIDE SEQUENCE [LARGE SCALE GENOMIC DNA]</scope>
    <source>
        <strain evidence="1 2">CZA14</strain>
    </source>
</reference>
<evidence type="ECO:0000313" key="1">
    <source>
        <dbReference type="EMBL" id="OSZ56275.1"/>
    </source>
</evidence>
<gene>
    <name evidence="1" type="ORF">OQI_33815</name>
</gene>
<evidence type="ECO:0000313" key="2">
    <source>
        <dbReference type="Proteomes" id="UP000194266"/>
    </source>
</evidence>
<keyword evidence="2" id="KW-1185">Reference proteome</keyword>
<comment type="caution">
    <text evidence="1">The sequence shown here is derived from an EMBL/GenBank/DDBJ whole genome shotgun (WGS) entry which is preliminary data.</text>
</comment>